<feature type="transmembrane region" description="Helical" evidence="8">
    <location>
        <begin position="216"/>
        <end position="241"/>
    </location>
</feature>
<comment type="caution">
    <text evidence="9">The sequence shown here is derived from an EMBL/GenBank/DDBJ whole genome shotgun (WGS) entry which is preliminary data.</text>
</comment>
<sequence length="369" mass="40813">MIREGKIGFAEGFALLLISNIGKVFLSVPSNAVEQGKTMAWALILIVIVITLLEFWLIAELMKNFRDRTIVEASERILGPYLGTAVNLFFAFYFIAVMAVLLRSYSEAIITSALPRTPISFLIITLTVGSIVSCWYGLESIARVARLSIPFIALGLIILCTAVLPEADPNNIFPLFSVAPVELFHHAIARQSVITEGLLAALLLPAFGGWRHFRRAGLLAVGTGGGLFLIIVFILTLVFGVQVSEEFMLPVYNLSRIIEFGRFFQRMESVFLLIWAMVGTIKMAVTLYGANLVLARIFRLPDYRPLLWITTLLCFSLSLLPADLMTALMIESDIVRSYPGLAITLGLPFFLLVVAKFRKAGGETRDEAK</sequence>
<dbReference type="PANTHER" id="PTHR34975">
    <property type="entry name" value="SPORE GERMINATION PROTEIN A2"/>
    <property type="match status" value="1"/>
</dbReference>
<feature type="transmembrane region" description="Helical" evidence="8">
    <location>
        <begin position="78"/>
        <end position="99"/>
    </location>
</feature>
<organism evidence="9 10">
    <name type="scientific">Desulforamulus profundi</name>
    <dbReference type="NCBI Taxonomy" id="1383067"/>
    <lineage>
        <taxon>Bacteria</taxon>
        <taxon>Bacillati</taxon>
        <taxon>Bacillota</taxon>
        <taxon>Clostridia</taxon>
        <taxon>Eubacteriales</taxon>
        <taxon>Peptococcaceae</taxon>
        <taxon>Desulforamulus</taxon>
    </lineage>
</organism>
<comment type="similarity">
    <text evidence="2">Belongs to the amino acid-polyamine-organocation (APC) superfamily. Spore germination protein (SGP) (TC 2.A.3.9) family.</text>
</comment>
<accession>A0A2C6MF68</accession>
<feature type="transmembrane region" description="Helical" evidence="8">
    <location>
        <begin position="119"/>
        <end position="138"/>
    </location>
</feature>
<comment type="subcellular location">
    <subcellularLocation>
        <location evidence="1">Membrane</location>
        <topology evidence="1">Multi-pass membrane protein</topology>
    </subcellularLocation>
</comment>
<keyword evidence="3" id="KW-0813">Transport</keyword>
<keyword evidence="5 8" id="KW-0812">Transmembrane</keyword>
<proteinExistence type="inferred from homology"/>
<keyword evidence="4" id="KW-0309">Germination</keyword>
<feature type="transmembrane region" description="Helical" evidence="8">
    <location>
        <begin position="7"/>
        <end position="26"/>
    </location>
</feature>
<feature type="transmembrane region" description="Helical" evidence="8">
    <location>
        <begin position="270"/>
        <end position="294"/>
    </location>
</feature>
<dbReference type="Pfam" id="PF03845">
    <property type="entry name" value="Spore_permease"/>
    <property type="match status" value="1"/>
</dbReference>
<reference evidence="9 10" key="1">
    <citation type="submission" date="2013-09" db="EMBL/GenBank/DDBJ databases">
        <title>Biodegradation of hydrocarbons in the deep terrestrial subsurface : characterization of a microbial consortium composed of two Desulfotomaculum species originating from a deep geological formation.</title>
        <authorList>
            <person name="Aullo T."/>
            <person name="Berlendis S."/>
            <person name="Lascourreges J.-F."/>
            <person name="Dessort D."/>
            <person name="Saint-Laurent S."/>
            <person name="Schraauwers B."/>
            <person name="Mas J."/>
            <person name="Magot M."/>
            <person name="Ranchou-Peyruse A."/>
        </authorList>
    </citation>
    <scope>NUCLEOTIDE SEQUENCE [LARGE SCALE GENOMIC DNA]</scope>
    <source>
        <strain evidence="9 10">Bs107</strain>
    </source>
</reference>
<feature type="transmembrane region" description="Helical" evidence="8">
    <location>
        <begin position="184"/>
        <end position="204"/>
    </location>
</feature>
<dbReference type="RefSeq" id="WP_099083349.1">
    <property type="nucleotide sequence ID" value="NZ_AWQQ01000067.1"/>
</dbReference>
<evidence type="ECO:0000256" key="3">
    <source>
        <dbReference type="ARBA" id="ARBA00022448"/>
    </source>
</evidence>
<keyword evidence="7 8" id="KW-0472">Membrane</keyword>
<gene>
    <name evidence="9" type="ORF">P378_12970</name>
</gene>
<dbReference type="EMBL" id="AWQQ01000067">
    <property type="protein sequence ID" value="PHJ37986.1"/>
    <property type="molecule type" value="Genomic_DNA"/>
</dbReference>
<dbReference type="InterPro" id="IPR004761">
    <property type="entry name" value="Spore_GerAB"/>
</dbReference>
<evidence type="ECO:0000256" key="4">
    <source>
        <dbReference type="ARBA" id="ARBA00022544"/>
    </source>
</evidence>
<dbReference type="NCBIfam" id="TIGR00912">
    <property type="entry name" value="2A0309"/>
    <property type="match status" value="1"/>
</dbReference>
<evidence type="ECO:0000256" key="6">
    <source>
        <dbReference type="ARBA" id="ARBA00022989"/>
    </source>
</evidence>
<name>A0A2C6MF68_9FIRM</name>
<evidence type="ECO:0000256" key="5">
    <source>
        <dbReference type="ARBA" id="ARBA00022692"/>
    </source>
</evidence>
<evidence type="ECO:0000256" key="1">
    <source>
        <dbReference type="ARBA" id="ARBA00004141"/>
    </source>
</evidence>
<dbReference type="AlphaFoldDB" id="A0A2C6MF68"/>
<keyword evidence="6 8" id="KW-1133">Transmembrane helix</keyword>
<dbReference type="GO" id="GO:0009847">
    <property type="term" value="P:spore germination"/>
    <property type="evidence" value="ECO:0007669"/>
    <property type="project" value="InterPro"/>
</dbReference>
<feature type="transmembrane region" description="Helical" evidence="8">
    <location>
        <begin position="145"/>
        <end position="164"/>
    </location>
</feature>
<dbReference type="Proteomes" id="UP000222564">
    <property type="component" value="Unassembled WGS sequence"/>
</dbReference>
<keyword evidence="10" id="KW-1185">Reference proteome</keyword>
<evidence type="ECO:0000256" key="2">
    <source>
        <dbReference type="ARBA" id="ARBA00007998"/>
    </source>
</evidence>
<dbReference type="OrthoDB" id="1675410at2"/>
<evidence type="ECO:0000313" key="9">
    <source>
        <dbReference type="EMBL" id="PHJ37986.1"/>
    </source>
</evidence>
<dbReference type="PANTHER" id="PTHR34975:SF2">
    <property type="entry name" value="SPORE GERMINATION PROTEIN A2"/>
    <property type="match status" value="1"/>
</dbReference>
<dbReference type="GO" id="GO:0016020">
    <property type="term" value="C:membrane"/>
    <property type="evidence" value="ECO:0007669"/>
    <property type="project" value="UniProtKB-SubCell"/>
</dbReference>
<feature type="transmembrane region" description="Helical" evidence="8">
    <location>
        <begin position="38"/>
        <end position="57"/>
    </location>
</feature>
<dbReference type="Gene3D" id="1.20.1740.10">
    <property type="entry name" value="Amino acid/polyamine transporter I"/>
    <property type="match status" value="1"/>
</dbReference>
<feature type="transmembrane region" description="Helical" evidence="8">
    <location>
        <begin position="306"/>
        <end position="330"/>
    </location>
</feature>
<evidence type="ECO:0000256" key="8">
    <source>
        <dbReference type="SAM" id="Phobius"/>
    </source>
</evidence>
<feature type="transmembrane region" description="Helical" evidence="8">
    <location>
        <begin position="336"/>
        <end position="355"/>
    </location>
</feature>
<evidence type="ECO:0000256" key="7">
    <source>
        <dbReference type="ARBA" id="ARBA00023136"/>
    </source>
</evidence>
<evidence type="ECO:0000313" key="10">
    <source>
        <dbReference type="Proteomes" id="UP000222564"/>
    </source>
</evidence>
<protein>
    <submittedName>
        <fullName evidence="9">Spore germination protein</fullName>
    </submittedName>
</protein>